<dbReference type="EMBL" id="CAKAEH010001370">
    <property type="protein sequence ID" value="CAG9535344.1"/>
    <property type="molecule type" value="Genomic_DNA"/>
</dbReference>
<proteinExistence type="predicted"/>
<evidence type="ECO:0000256" key="1">
    <source>
        <dbReference type="SAM" id="Phobius"/>
    </source>
</evidence>
<evidence type="ECO:0000313" key="4">
    <source>
        <dbReference type="Proteomes" id="UP000746747"/>
    </source>
</evidence>
<protein>
    <submittedName>
        <fullName evidence="3">Uncharacterized protein</fullName>
    </submittedName>
</protein>
<evidence type="ECO:0000313" key="3">
    <source>
        <dbReference type="EMBL" id="CAG9535344.1"/>
    </source>
</evidence>
<gene>
    <name evidence="3" type="ORF">CJOHNSTONI_LOCUS5388</name>
</gene>
<keyword evidence="1" id="KW-0472">Membrane</keyword>
<evidence type="ECO:0000256" key="2">
    <source>
        <dbReference type="SAM" id="SignalP"/>
    </source>
</evidence>
<keyword evidence="1" id="KW-1133">Transmembrane helix</keyword>
<keyword evidence="2" id="KW-0732">Signal</keyword>
<dbReference type="Proteomes" id="UP000746747">
    <property type="component" value="Unassembled WGS sequence"/>
</dbReference>
<dbReference type="AlphaFoldDB" id="A0A8J2PTS7"/>
<organism evidence="3 4">
    <name type="scientific">Cercopithifilaria johnstoni</name>
    <dbReference type="NCBI Taxonomy" id="2874296"/>
    <lineage>
        <taxon>Eukaryota</taxon>
        <taxon>Metazoa</taxon>
        <taxon>Ecdysozoa</taxon>
        <taxon>Nematoda</taxon>
        <taxon>Chromadorea</taxon>
        <taxon>Rhabditida</taxon>
        <taxon>Spirurina</taxon>
        <taxon>Spiruromorpha</taxon>
        <taxon>Filarioidea</taxon>
        <taxon>Onchocercidae</taxon>
        <taxon>Cercopithifilaria</taxon>
    </lineage>
</organism>
<feature type="chain" id="PRO_5035320404" evidence="2">
    <location>
        <begin position="20"/>
        <end position="200"/>
    </location>
</feature>
<feature type="signal peptide" evidence="2">
    <location>
        <begin position="1"/>
        <end position="19"/>
    </location>
</feature>
<name>A0A8J2PTS7_9BILA</name>
<keyword evidence="4" id="KW-1185">Reference proteome</keyword>
<dbReference type="OrthoDB" id="5815623at2759"/>
<comment type="caution">
    <text evidence="3">The sequence shown here is derived from an EMBL/GenBank/DDBJ whole genome shotgun (WGS) entry which is preliminary data.</text>
</comment>
<reference evidence="3" key="1">
    <citation type="submission" date="2021-09" db="EMBL/GenBank/DDBJ databases">
        <authorList>
            <consortium name="Pathogen Informatics"/>
        </authorList>
    </citation>
    <scope>NUCLEOTIDE SEQUENCE</scope>
</reference>
<keyword evidence="1" id="KW-0812">Transmembrane</keyword>
<accession>A0A8J2PTS7</accession>
<feature type="transmembrane region" description="Helical" evidence="1">
    <location>
        <begin position="70"/>
        <end position="94"/>
    </location>
</feature>
<sequence length="200" mass="22539">MHMIKLLPVVIILVTHSKAAEHQNIYLDDWDAEKDWTSHFGPCRTHFMFKFSPCESKTKMLACCRRFNPFVLFILLVLSIITIAAVPILMLCIICPPWRVLCECCLCCACCAIDENGNFIHFAEEEEKNTEEFDIKTEEQSSIRSRIASPSKQSKITLSYSAEGSQRGANIVTSELLSGQKDKEAILPMKSLKSSSTSII</sequence>